<feature type="domain" description="Protein kinase" evidence="2">
    <location>
        <begin position="75"/>
        <end position="355"/>
    </location>
</feature>
<sequence>MGVCSSSESAAHPPRPIISDVNTGTGTGHNPRPTGPQPTGPVRPPVKRDSKEIPVGGGTPPLDVNWHNYDELVPLKNTYWINADDVTRIRSVNSNYMKTEMGNLNGHPVLIKSFDLTKSQEEINKTRKMLISEVTSMTRISHPNIVKFLGFNITPDYGLCCISEYMDGKTLRHLLDNPRQASKLSWANEKISIAIDIASALAYMHSLKPVLIHRNVKAAKILLTSKKTAKLSGFGAARDRTFEYEMTTGVGDMQWSAPELLLDGEDYTEQVDVYSFGVVLTELDTGDVPFVEEMATMTKADITMKLVTGALRPKLSPECPPCIVRIVKQCLQQDPLLRPRSDKILELLKQAQQTLQQQP</sequence>
<dbReference type="OrthoDB" id="4062651at2759"/>
<keyword evidence="3" id="KW-0418">Kinase</keyword>
<dbReference type="PROSITE" id="PS50011">
    <property type="entry name" value="PROTEIN_KINASE_DOM"/>
    <property type="match status" value="1"/>
</dbReference>
<name>A0A067CD79_SAPPC</name>
<evidence type="ECO:0000256" key="1">
    <source>
        <dbReference type="SAM" id="MobiDB-lite"/>
    </source>
</evidence>
<dbReference type="GO" id="GO:0005524">
    <property type="term" value="F:ATP binding"/>
    <property type="evidence" value="ECO:0007669"/>
    <property type="project" value="InterPro"/>
</dbReference>
<proteinExistence type="predicted"/>
<evidence type="ECO:0000313" key="4">
    <source>
        <dbReference type="Proteomes" id="UP000030745"/>
    </source>
</evidence>
<dbReference type="InterPro" id="IPR051681">
    <property type="entry name" value="Ser/Thr_Kinases-Pseudokinases"/>
</dbReference>
<dbReference type="GeneID" id="24128879"/>
<dbReference type="Gene3D" id="1.10.510.10">
    <property type="entry name" value="Transferase(Phosphotransferase) domain 1"/>
    <property type="match status" value="1"/>
</dbReference>
<dbReference type="InterPro" id="IPR011009">
    <property type="entry name" value="Kinase-like_dom_sf"/>
</dbReference>
<dbReference type="Pfam" id="PF07714">
    <property type="entry name" value="PK_Tyr_Ser-Thr"/>
    <property type="match status" value="1"/>
</dbReference>
<dbReference type="PANTHER" id="PTHR44329">
    <property type="entry name" value="SERINE/THREONINE-PROTEIN KINASE TNNI3K-RELATED"/>
    <property type="match status" value="1"/>
</dbReference>
<dbReference type="RefSeq" id="XP_012200738.1">
    <property type="nucleotide sequence ID" value="XM_012345348.1"/>
</dbReference>
<dbReference type="PANTHER" id="PTHR44329:SF214">
    <property type="entry name" value="PROTEIN KINASE DOMAIN-CONTAINING PROTEIN"/>
    <property type="match status" value="1"/>
</dbReference>
<feature type="region of interest" description="Disordered" evidence="1">
    <location>
        <begin position="1"/>
        <end position="60"/>
    </location>
</feature>
<dbReference type="OMA" id="RTFEYEM"/>
<dbReference type="Proteomes" id="UP000030745">
    <property type="component" value="Unassembled WGS sequence"/>
</dbReference>
<dbReference type="SUPFAM" id="SSF56112">
    <property type="entry name" value="Protein kinase-like (PK-like)"/>
    <property type="match status" value="1"/>
</dbReference>
<dbReference type="InterPro" id="IPR000719">
    <property type="entry name" value="Prot_kinase_dom"/>
</dbReference>
<reference evidence="3 4" key="1">
    <citation type="journal article" date="2013" name="PLoS Genet.">
        <title>Distinctive expansion of potential virulence genes in the genome of the oomycete fish pathogen Saprolegnia parasitica.</title>
        <authorList>
            <person name="Jiang R.H."/>
            <person name="de Bruijn I."/>
            <person name="Haas B.J."/>
            <person name="Belmonte R."/>
            <person name="Lobach L."/>
            <person name="Christie J."/>
            <person name="van den Ackerveken G."/>
            <person name="Bottin A."/>
            <person name="Bulone V."/>
            <person name="Diaz-Moreno S.M."/>
            <person name="Dumas B."/>
            <person name="Fan L."/>
            <person name="Gaulin E."/>
            <person name="Govers F."/>
            <person name="Grenville-Briggs L.J."/>
            <person name="Horner N.R."/>
            <person name="Levin J.Z."/>
            <person name="Mammella M."/>
            <person name="Meijer H.J."/>
            <person name="Morris P."/>
            <person name="Nusbaum C."/>
            <person name="Oome S."/>
            <person name="Phillips A.J."/>
            <person name="van Rooyen D."/>
            <person name="Rzeszutek E."/>
            <person name="Saraiva M."/>
            <person name="Secombes C.J."/>
            <person name="Seidl M.F."/>
            <person name="Snel B."/>
            <person name="Stassen J.H."/>
            <person name="Sykes S."/>
            <person name="Tripathy S."/>
            <person name="van den Berg H."/>
            <person name="Vega-Arreguin J.C."/>
            <person name="Wawra S."/>
            <person name="Young S.K."/>
            <person name="Zeng Q."/>
            <person name="Dieguez-Uribeondo J."/>
            <person name="Russ C."/>
            <person name="Tyler B.M."/>
            <person name="van West P."/>
        </authorList>
    </citation>
    <scope>NUCLEOTIDE SEQUENCE [LARGE SCALE GENOMIC DNA]</scope>
    <source>
        <strain evidence="3 4">CBS 223.65</strain>
    </source>
</reference>
<evidence type="ECO:0000259" key="2">
    <source>
        <dbReference type="PROSITE" id="PS50011"/>
    </source>
</evidence>
<accession>A0A067CD79</accession>
<dbReference type="VEuPathDB" id="FungiDB:SPRG_06533"/>
<organism evidence="3 4">
    <name type="scientific">Saprolegnia parasitica (strain CBS 223.65)</name>
    <dbReference type="NCBI Taxonomy" id="695850"/>
    <lineage>
        <taxon>Eukaryota</taxon>
        <taxon>Sar</taxon>
        <taxon>Stramenopiles</taxon>
        <taxon>Oomycota</taxon>
        <taxon>Saprolegniomycetes</taxon>
        <taxon>Saprolegniales</taxon>
        <taxon>Saprolegniaceae</taxon>
        <taxon>Saprolegnia</taxon>
    </lineage>
</organism>
<dbReference type="InterPro" id="IPR001245">
    <property type="entry name" value="Ser-Thr/Tyr_kinase_cat_dom"/>
</dbReference>
<protein>
    <submittedName>
        <fullName evidence="3">TKL protein kinase</fullName>
    </submittedName>
</protein>
<dbReference type="EMBL" id="KK583210">
    <property type="protein sequence ID" value="KDO28679.1"/>
    <property type="molecule type" value="Genomic_DNA"/>
</dbReference>
<dbReference type="STRING" id="695850.A0A067CD79"/>
<keyword evidence="3" id="KW-0808">Transferase</keyword>
<gene>
    <name evidence="3" type="ORF">SPRG_06533</name>
</gene>
<dbReference type="KEGG" id="spar:SPRG_06533"/>
<dbReference type="AlphaFoldDB" id="A0A067CD79"/>
<evidence type="ECO:0000313" key="3">
    <source>
        <dbReference type="EMBL" id="KDO28679.1"/>
    </source>
</evidence>
<dbReference type="GO" id="GO:0004674">
    <property type="term" value="F:protein serine/threonine kinase activity"/>
    <property type="evidence" value="ECO:0007669"/>
    <property type="project" value="TreeGrafter"/>
</dbReference>
<feature type="compositionally biased region" description="Pro residues" evidence="1">
    <location>
        <begin position="33"/>
        <end position="44"/>
    </location>
</feature>
<keyword evidence="4" id="KW-1185">Reference proteome</keyword>